<feature type="domain" description="SGNH hydrolase-type esterase" evidence="1">
    <location>
        <begin position="37"/>
        <end position="201"/>
    </location>
</feature>
<gene>
    <name evidence="2" type="ORF">SAMN05660359_02102</name>
</gene>
<sequence>MLLAVGLAAGCSSAADGTGPAAPAALALPGTGERVLFFGDSYTAGYGATSDDEAFPARTAAAFGWVADVTAGPGTGFVAEGGVGRDYLEQLADLDVEPPALVVLQGGLNDAFADPDAATERDAATEVLAALADRFPGTPVVLFGPPLVPSLPDDSVRRVDRALDRAAAGAGAWYVSPVQDGWDVASRLTDDDLHPGDEGHAHLARELVAALRALDGRSPR</sequence>
<dbReference type="EMBL" id="FOWE01000004">
    <property type="protein sequence ID" value="SFO21536.1"/>
    <property type="molecule type" value="Genomic_DNA"/>
</dbReference>
<reference evidence="3" key="1">
    <citation type="submission" date="2016-10" db="EMBL/GenBank/DDBJ databases">
        <authorList>
            <person name="Varghese N."/>
            <person name="Submissions S."/>
        </authorList>
    </citation>
    <scope>NUCLEOTIDE SEQUENCE [LARGE SCALE GENOMIC DNA]</scope>
    <source>
        <strain evidence="3">DSM 43161</strain>
    </source>
</reference>
<dbReference type="CDD" id="cd00229">
    <property type="entry name" value="SGNH_hydrolase"/>
    <property type="match status" value="1"/>
</dbReference>
<evidence type="ECO:0000259" key="1">
    <source>
        <dbReference type="Pfam" id="PF13472"/>
    </source>
</evidence>
<organism evidence="2 3">
    <name type="scientific">Geodermatophilus obscurus</name>
    <dbReference type="NCBI Taxonomy" id="1861"/>
    <lineage>
        <taxon>Bacteria</taxon>
        <taxon>Bacillati</taxon>
        <taxon>Actinomycetota</taxon>
        <taxon>Actinomycetes</taxon>
        <taxon>Geodermatophilales</taxon>
        <taxon>Geodermatophilaceae</taxon>
        <taxon>Geodermatophilus</taxon>
    </lineage>
</organism>
<dbReference type="AlphaFoldDB" id="A0A1I5FD40"/>
<name>A0A1I5FD40_9ACTN</name>
<dbReference type="InterPro" id="IPR013830">
    <property type="entry name" value="SGNH_hydro"/>
</dbReference>
<evidence type="ECO:0000313" key="2">
    <source>
        <dbReference type="EMBL" id="SFO21536.1"/>
    </source>
</evidence>
<dbReference type="SUPFAM" id="SSF52266">
    <property type="entry name" value="SGNH hydrolase"/>
    <property type="match status" value="1"/>
</dbReference>
<accession>A0A1I5FD40</accession>
<proteinExistence type="predicted"/>
<dbReference type="Pfam" id="PF13472">
    <property type="entry name" value="Lipase_GDSL_2"/>
    <property type="match status" value="1"/>
</dbReference>
<dbReference type="Gene3D" id="3.40.50.1110">
    <property type="entry name" value="SGNH hydrolase"/>
    <property type="match status" value="1"/>
</dbReference>
<keyword evidence="3" id="KW-1185">Reference proteome</keyword>
<protein>
    <submittedName>
        <fullName evidence="2">Lysophospholipase L1</fullName>
    </submittedName>
</protein>
<evidence type="ECO:0000313" key="3">
    <source>
        <dbReference type="Proteomes" id="UP000183642"/>
    </source>
</evidence>
<dbReference type="Proteomes" id="UP000183642">
    <property type="component" value="Unassembled WGS sequence"/>
</dbReference>
<dbReference type="InterPro" id="IPR036514">
    <property type="entry name" value="SGNH_hydro_sf"/>
</dbReference>